<dbReference type="GeneID" id="89632439"/>
<evidence type="ECO:0000313" key="3">
    <source>
        <dbReference type="Proteomes" id="UP000191806"/>
    </source>
</evidence>
<dbReference type="Proteomes" id="UP000191806">
    <property type="component" value="Chromosome"/>
</dbReference>
<organism evidence="2 3">
    <name type="scientific">Lactococcus lactis subsp. cremoris</name>
    <name type="common">Streptococcus cremoris</name>
    <dbReference type="NCBI Taxonomy" id="1359"/>
    <lineage>
        <taxon>Bacteria</taxon>
        <taxon>Bacillati</taxon>
        <taxon>Bacillota</taxon>
        <taxon>Bacilli</taxon>
        <taxon>Lactobacillales</taxon>
        <taxon>Streptococcaceae</taxon>
        <taxon>Lactococcus</taxon>
    </lineage>
</organism>
<gene>
    <name evidence="2" type="ORF">LLJM1_0516</name>
</gene>
<evidence type="ECO:0000313" key="2">
    <source>
        <dbReference type="EMBL" id="ARE27908.1"/>
    </source>
</evidence>
<proteinExistence type="predicted"/>
<keyword evidence="1" id="KW-0812">Transmembrane</keyword>
<sequence length="87" mass="9416">MLRNILINNVIFGDIGLTGGWSWFQQQGQIVVWIALGYLAGKEFFGRKYGKMIVVIVFGSLLALLVNNPGGLLTPVGNLVKKVLGLG</sequence>
<name>A0A0M2ZQR3_LACLC</name>
<dbReference type="AlphaFoldDB" id="A0A0M2ZQR3"/>
<reference evidence="2 3" key="1">
    <citation type="journal article" date="2017" name="BMC Genomics">
        <title>Comparative and functional genomics of the Lactococcus lactis taxon; insights into evolution and niche adaptation.</title>
        <authorList>
            <person name="Kelleher P."/>
            <person name="Bottacini F."/>
            <person name="Mahony J."/>
            <person name="Kilcawley K.N."/>
            <person name="van Sinderen D."/>
        </authorList>
    </citation>
    <scope>NUCLEOTIDE SEQUENCE [LARGE SCALE GENOMIC DNA]</scope>
    <source>
        <strain evidence="2 3">JM1</strain>
    </source>
</reference>
<dbReference type="NCBIfam" id="NF040686">
    <property type="entry name" value="TcpD_dom"/>
    <property type="match status" value="1"/>
</dbReference>
<keyword evidence="1" id="KW-0472">Membrane</keyword>
<accession>A0A0M2ZQR3</accession>
<evidence type="ECO:0000256" key="1">
    <source>
        <dbReference type="SAM" id="Phobius"/>
    </source>
</evidence>
<dbReference type="RefSeq" id="WP_012897131.1">
    <property type="nucleotide sequence ID" value="NZ_CP015899.2"/>
</dbReference>
<protein>
    <submittedName>
        <fullName evidence="2">TcpD family membrane protein</fullName>
    </submittedName>
</protein>
<feature type="transmembrane region" description="Helical" evidence="1">
    <location>
        <begin position="52"/>
        <end position="70"/>
    </location>
</feature>
<dbReference type="InterPro" id="IPR049746">
    <property type="entry name" value="TcpD-like_C"/>
</dbReference>
<keyword evidence="1" id="KW-1133">Transmembrane helix</keyword>
<dbReference type="EMBL" id="CP015899">
    <property type="protein sequence ID" value="ARE27908.1"/>
    <property type="molecule type" value="Genomic_DNA"/>
</dbReference>
<feature type="transmembrane region" description="Helical" evidence="1">
    <location>
        <begin position="20"/>
        <end position="40"/>
    </location>
</feature>